<dbReference type="Proteomes" id="UP000010845">
    <property type="component" value="Chromosome"/>
</dbReference>
<dbReference type="PATRIC" id="fig|698948.3.peg.852"/>
<name>L0IIE9_THETR</name>
<dbReference type="PANTHER" id="PTHR46401:SF2">
    <property type="entry name" value="GLYCOSYLTRANSFERASE WBBK-RELATED"/>
    <property type="match status" value="1"/>
</dbReference>
<proteinExistence type="predicted"/>
<evidence type="ECO:0000256" key="1">
    <source>
        <dbReference type="ARBA" id="ARBA00022679"/>
    </source>
</evidence>
<dbReference type="RefSeq" id="WP_015311225.1">
    <property type="nucleotide sequence ID" value="NC_019970.1"/>
</dbReference>
<dbReference type="Gene3D" id="3.40.50.2000">
    <property type="entry name" value="Glycogen Phosphorylase B"/>
    <property type="match status" value="2"/>
</dbReference>
<dbReference type="GO" id="GO:0009103">
    <property type="term" value="P:lipopolysaccharide biosynthetic process"/>
    <property type="evidence" value="ECO:0007669"/>
    <property type="project" value="TreeGrafter"/>
</dbReference>
<accession>L0IIE9</accession>
<dbReference type="HOGENOM" id="CLU_743810_0_0_9"/>
<evidence type="ECO:0000259" key="2">
    <source>
        <dbReference type="Pfam" id="PF00534"/>
    </source>
</evidence>
<dbReference type="CDD" id="cd03801">
    <property type="entry name" value="GT4_PimA-like"/>
    <property type="match status" value="1"/>
</dbReference>
<dbReference type="InterPro" id="IPR001296">
    <property type="entry name" value="Glyco_trans_1"/>
</dbReference>
<evidence type="ECO:0000313" key="4">
    <source>
        <dbReference type="Proteomes" id="UP000010845"/>
    </source>
</evidence>
<evidence type="ECO:0000313" key="3">
    <source>
        <dbReference type="EMBL" id="AGB18534.1"/>
    </source>
</evidence>
<dbReference type="Pfam" id="PF00534">
    <property type="entry name" value="Glycos_transf_1"/>
    <property type="match status" value="1"/>
</dbReference>
<keyword evidence="1 3" id="KW-0808">Transferase</keyword>
<feature type="domain" description="Glycosyl transferase family 1" evidence="2">
    <location>
        <begin position="197"/>
        <end position="363"/>
    </location>
</feature>
<sequence length="388" mass="44846">MKVLLVDPYITGHHLSYALKIIDYLVKTNDEVYFLTTEKPINKNDNYWDESILIQLENIKTKVKLIKVELDSSRKYSTIIIYKEIFEIIRENRFDIIHLLYLDSEIIPLLLSINYFKNIKNNSKIIGTIHWSSNIIGYKGIKRWLKVKLFNYICKFFDLFFVHGENCKNDILVNTILNSNKIKVIPYGTEKSVNIDKIKSREKLNIDISDRVILFFGGLRKDKGIDILLESLKYIKTNITLIVAGKANGFEDIFEGARNDNVKIIKHLRYINDEEIPFYFSASDALILPYKKIVSGQSGPLTIAATYGLPIIGTDVGEIGITIKKYDMGIVTEPESPIELADAIDKFFKIDEKELNKIKENLKNYALNNSWDVMCDKIYENYIALTQI</sequence>
<gene>
    <name evidence="3" type="ORF">Thethe_00861</name>
</gene>
<dbReference type="KEGG" id="tto:Thethe_00861"/>
<dbReference type="SUPFAM" id="SSF53756">
    <property type="entry name" value="UDP-Glycosyltransferase/glycogen phosphorylase"/>
    <property type="match status" value="1"/>
</dbReference>
<dbReference type="AlphaFoldDB" id="L0IIE9"/>
<dbReference type="GO" id="GO:0016757">
    <property type="term" value="F:glycosyltransferase activity"/>
    <property type="evidence" value="ECO:0007669"/>
    <property type="project" value="InterPro"/>
</dbReference>
<reference evidence="3 4" key="1">
    <citation type="submission" date="2012-03" db="EMBL/GenBank/DDBJ databases">
        <title>Complete sequence of chromosome of Thermoanaerobacterium thermosaccharolyticum M0795.</title>
        <authorList>
            <consortium name="US DOE Joint Genome Institute"/>
            <person name="Lucas S."/>
            <person name="Han J."/>
            <person name="Lapidus A."/>
            <person name="Cheng J.-F."/>
            <person name="Goodwin L."/>
            <person name="Pitluck S."/>
            <person name="Peters L."/>
            <person name="Teshima H."/>
            <person name="Detter J.C."/>
            <person name="Han C."/>
            <person name="Tapia R."/>
            <person name="Land M."/>
            <person name="Hauser L."/>
            <person name="Kyrpides N."/>
            <person name="Ivanova N."/>
            <person name="Pagani I."/>
            <person name="Feinberg L."/>
            <person name="Folden J."/>
            <person name="Hogsett D."/>
            <person name="Shaw J."/>
            <person name="Woyke T."/>
        </authorList>
    </citation>
    <scope>NUCLEOTIDE SEQUENCE [LARGE SCALE GENOMIC DNA]</scope>
    <source>
        <strain evidence="3 4">M0795</strain>
    </source>
</reference>
<dbReference type="PANTHER" id="PTHR46401">
    <property type="entry name" value="GLYCOSYLTRANSFERASE WBBK-RELATED"/>
    <property type="match status" value="1"/>
</dbReference>
<protein>
    <submittedName>
        <fullName evidence="3">Glycosyltransferase</fullName>
    </submittedName>
</protein>
<dbReference type="EMBL" id="CP003066">
    <property type="protein sequence ID" value="AGB18534.1"/>
    <property type="molecule type" value="Genomic_DNA"/>
</dbReference>
<organism evidence="3 4">
    <name type="scientific">Thermoanaerobacterium thermosaccharolyticum M0795</name>
    <dbReference type="NCBI Taxonomy" id="698948"/>
    <lineage>
        <taxon>Bacteria</taxon>
        <taxon>Bacillati</taxon>
        <taxon>Bacillota</taxon>
        <taxon>Clostridia</taxon>
        <taxon>Thermoanaerobacterales</taxon>
        <taxon>Thermoanaerobacteraceae</taxon>
        <taxon>Thermoanaerobacterium</taxon>
    </lineage>
</organism>